<dbReference type="FunFam" id="3.30.460.10:FF:000006">
    <property type="entry name" value="non-canonical poly(A) RNA polymerase PAPD5"/>
    <property type="match status" value="1"/>
</dbReference>
<evidence type="ECO:0000256" key="2">
    <source>
        <dbReference type="ARBA" id="ARBA00008593"/>
    </source>
</evidence>
<feature type="domain" description="PAP-associated" evidence="8">
    <location>
        <begin position="376"/>
        <end position="436"/>
    </location>
</feature>
<dbReference type="GO" id="GO:0031123">
    <property type="term" value="P:RNA 3'-end processing"/>
    <property type="evidence" value="ECO:0007669"/>
    <property type="project" value="TreeGrafter"/>
</dbReference>
<dbReference type="CDD" id="cd05402">
    <property type="entry name" value="NT_PAP_TUTase"/>
    <property type="match status" value="1"/>
</dbReference>
<dbReference type="Pfam" id="PF22600">
    <property type="entry name" value="MTPAP-like_central"/>
    <property type="match status" value="1"/>
</dbReference>
<protein>
    <recommendedName>
        <fullName evidence="3">polynucleotide adenylyltransferase</fullName>
        <ecNumber evidence="3">2.7.7.19</ecNumber>
    </recommendedName>
</protein>
<dbReference type="Gene3D" id="3.30.460.10">
    <property type="entry name" value="Beta Polymerase, domain 2"/>
    <property type="match status" value="1"/>
</dbReference>
<keyword evidence="10" id="KW-1185">Reference proteome</keyword>
<organism evidence="10 11">
    <name type="scientific">Plectus sambesii</name>
    <dbReference type="NCBI Taxonomy" id="2011161"/>
    <lineage>
        <taxon>Eukaryota</taxon>
        <taxon>Metazoa</taxon>
        <taxon>Ecdysozoa</taxon>
        <taxon>Nematoda</taxon>
        <taxon>Chromadorea</taxon>
        <taxon>Plectida</taxon>
        <taxon>Plectina</taxon>
        <taxon>Plectoidea</taxon>
        <taxon>Plectidae</taxon>
        <taxon>Plectus</taxon>
    </lineage>
</organism>
<dbReference type="GO" id="GO:1990817">
    <property type="term" value="F:poly(A) RNA polymerase activity"/>
    <property type="evidence" value="ECO:0007669"/>
    <property type="project" value="UniProtKB-EC"/>
</dbReference>
<dbReference type="Proteomes" id="UP000887566">
    <property type="component" value="Unplaced"/>
</dbReference>
<dbReference type="InterPro" id="IPR054708">
    <property type="entry name" value="MTPAP-like_central"/>
</dbReference>
<evidence type="ECO:0000256" key="1">
    <source>
        <dbReference type="ARBA" id="ARBA00001936"/>
    </source>
</evidence>
<evidence type="ECO:0000259" key="8">
    <source>
        <dbReference type="Pfam" id="PF03828"/>
    </source>
</evidence>
<feature type="domain" description="Poly(A) RNA polymerase mitochondrial-like central palm" evidence="9">
    <location>
        <begin position="185"/>
        <end position="313"/>
    </location>
</feature>
<dbReference type="GO" id="GO:0031499">
    <property type="term" value="C:TRAMP complex"/>
    <property type="evidence" value="ECO:0007669"/>
    <property type="project" value="TreeGrafter"/>
</dbReference>
<keyword evidence="4" id="KW-0808">Transferase</keyword>
<dbReference type="GO" id="GO:0005730">
    <property type="term" value="C:nucleolus"/>
    <property type="evidence" value="ECO:0007669"/>
    <property type="project" value="TreeGrafter"/>
</dbReference>
<dbReference type="SUPFAM" id="SSF81631">
    <property type="entry name" value="PAP/OAS1 substrate-binding domain"/>
    <property type="match status" value="1"/>
</dbReference>
<name>A0A914V6T7_9BILA</name>
<dbReference type="Pfam" id="PF03828">
    <property type="entry name" value="PAP_assoc"/>
    <property type="match status" value="1"/>
</dbReference>
<feature type="compositionally biased region" description="Low complexity" evidence="7">
    <location>
        <begin position="50"/>
        <end position="60"/>
    </location>
</feature>
<dbReference type="Gene3D" id="1.10.1410.10">
    <property type="match status" value="1"/>
</dbReference>
<feature type="compositionally biased region" description="Low complexity" evidence="7">
    <location>
        <begin position="105"/>
        <end position="117"/>
    </location>
</feature>
<dbReference type="WBParaSite" id="PSAMB.scaffold15size126113.g382.t1">
    <property type="protein sequence ID" value="PSAMB.scaffold15size126113.g382.t1"/>
    <property type="gene ID" value="PSAMB.scaffold15size126113.g382"/>
</dbReference>
<comment type="cofactor">
    <cofactor evidence="1">
        <name>Mn(2+)</name>
        <dbReference type="ChEBI" id="CHEBI:29035"/>
    </cofactor>
</comment>
<feature type="region of interest" description="Disordered" evidence="7">
    <location>
        <begin position="99"/>
        <end position="138"/>
    </location>
</feature>
<sequence>MDRNIWCQPEQRGPALDTWNTVFATATKALEASRHDGAPTVSLMNGVASSSASSTCSKMSEQSDDDAGVMSPSTTPSLVNGHDQQEAKAADFDGFIPLCSPPANSSTSTDGDSDSVTNRSWRGARPDSRSPLVNNGLHPNNNFLMRNRARTLPHDGSLSELCRRHGGTPWIIPSDKTYPISMIGLHEEIIDFYNWIKPSPVEGRLRQQVFYRLSSVIHDLWPGARVDFFGSFRTGLFLPTSDIDVVVYGSWETLPHWTLAKALVREGFADEACIKVLDKAAVPIVKLVDKDTDIRLDISFNVSYGIQAANLIIEFIQLYPALKYLVFTLKQFLLQRDLNEVFTGGVGSYSLILMVISFLQLHPTRDLRHVQIHNLNLGVLLIEFLELYGREFNYLKTALRIKHGGAYVSKDEIQQQMEGGHRPSMLCIEDPLQPGNDIGRGSHGAIHVKRAFEHALYFLLPVLFHGGSQNIFSERGSVLARVIRVTDEVIDYRERLRGGVLQQAASPGGYENSHASGPPSTALISPPAVSLTEPHHHSVPSSTADSRRASSDSTSASLLSAATTDTSRTKPTSEVSMGAKKESPTTRGRGSNEPLPMGRQGGGRGGYRGGNAQGGGQSQRYNGGGSFRNSTPRKKARGGPQEHRGGGGGNGGAQRTRPQRDSTATTAAGGGDSYHHYPHVRTVYRSTKGGPRGRGGGASHSSTSTSQHHP</sequence>
<dbReference type="InterPro" id="IPR043519">
    <property type="entry name" value="NT_sf"/>
</dbReference>
<accession>A0A914V6T7</accession>
<feature type="compositionally biased region" description="Gly residues" evidence="7">
    <location>
        <begin position="599"/>
        <end position="626"/>
    </location>
</feature>
<evidence type="ECO:0000313" key="10">
    <source>
        <dbReference type="Proteomes" id="UP000887566"/>
    </source>
</evidence>
<dbReference type="AlphaFoldDB" id="A0A914V6T7"/>
<feature type="compositionally biased region" description="Low complexity" evidence="7">
    <location>
        <begin position="551"/>
        <end position="566"/>
    </location>
</feature>
<dbReference type="SUPFAM" id="SSF81301">
    <property type="entry name" value="Nucleotidyltransferase"/>
    <property type="match status" value="1"/>
</dbReference>
<evidence type="ECO:0000256" key="3">
    <source>
        <dbReference type="ARBA" id="ARBA00012388"/>
    </source>
</evidence>
<keyword evidence="6" id="KW-0460">Magnesium</keyword>
<feature type="region of interest" description="Disordered" evidence="7">
    <location>
        <begin position="503"/>
        <end position="710"/>
    </location>
</feature>
<feature type="region of interest" description="Disordered" evidence="7">
    <location>
        <begin position="50"/>
        <end position="81"/>
    </location>
</feature>
<dbReference type="FunFam" id="1.10.1410.10:FF:000003">
    <property type="entry name" value="non-canonical poly(A) RNA polymerase PAPD7"/>
    <property type="match status" value="1"/>
</dbReference>
<evidence type="ECO:0000256" key="4">
    <source>
        <dbReference type="ARBA" id="ARBA00022679"/>
    </source>
</evidence>
<dbReference type="InterPro" id="IPR002058">
    <property type="entry name" value="PAP_assoc"/>
</dbReference>
<keyword evidence="5" id="KW-0479">Metal-binding</keyword>
<proteinExistence type="inferred from homology"/>
<dbReference type="PANTHER" id="PTHR23092">
    <property type="entry name" value="POLY(A) RNA POLYMERASE"/>
    <property type="match status" value="1"/>
</dbReference>
<dbReference type="EC" id="2.7.7.19" evidence="3"/>
<evidence type="ECO:0000259" key="9">
    <source>
        <dbReference type="Pfam" id="PF22600"/>
    </source>
</evidence>
<evidence type="ECO:0000313" key="11">
    <source>
        <dbReference type="WBParaSite" id="PSAMB.scaffold15size126113.g382.t1"/>
    </source>
</evidence>
<reference evidence="11" key="1">
    <citation type="submission" date="2022-11" db="UniProtKB">
        <authorList>
            <consortium name="WormBaseParasite"/>
        </authorList>
    </citation>
    <scope>IDENTIFICATION</scope>
</reference>
<evidence type="ECO:0000256" key="6">
    <source>
        <dbReference type="ARBA" id="ARBA00022842"/>
    </source>
</evidence>
<dbReference type="InterPro" id="IPR045862">
    <property type="entry name" value="Trf4-like"/>
</dbReference>
<dbReference type="GO" id="GO:0046872">
    <property type="term" value="F:metal ion binding"/>
    <property type="evidence" value="ECO:0007669"/>
    <property type="project" value="UniProtKB-KW"/>
</dbReference>
<comment type="similarity">
    <text evidence="2">Belongs to the DNA polymerase type-B-like family.</text>
</comment>
<dbReference type="PANTHER" id="PTHR23092:SF15">
    <property type="entry name" value="INACTIVE NON-CANONICAL POLY(A) RNA POLYMERASE PROTEIN TRF4-2-RELATED"/>
    <property type="match status" value="1"/>
</dbReference>
<feature type="compositionally biased region" description="Polar residues" evidence="7">
    <location>
        <begin position="513"/>
        <end position="523"/>
    </location>
</feature>
<dbReference type="GO" id="GO:0043634">
    <property type="term" value="P:polyadenylation-dependent ncRNA catabolic process"/>
    <property type="evidence" value="ECO:0007669"/>
    <property type="project" value="TreeGrafter"/>
</dbReference>
<feature type="compositionally biased region" description="Low complexity" evidence="7">
    <location>
        <begin position="699"/>
        <end position="710"/>
    </location>
</feature>
<evidence type="ECO:0000256" key="5">
    <source>
        <dbReference type="ARBA" id="ARBA00022723"/>
    </source>
</evidence>
<dbReference type="GO" id="GO:0003729">
    <property type="term" value="F:mRNA binding"/>
    <property type="evidence" value="ECO:0007669"/>
    <property type="project" value="TreeGrafter"/>
</dbReference>
<evidence type="ECO:0000256" key="7">
    <source>
        <dbReference type="SAM" id="MobiDB-lite"/>
    </source>
</evidence>